<protein>
    <submittedName>
        <fullName evidence="2">Uncharacterized protein</fullName>
    </submittedName>
</protein>
<dbReference type="EMBL" id="BKCJ011503459">
    <property type="protein sequence ID" value="GFD38635.1"/>
    <property type="molecule type" value="Genomic_DNA"/>
</dbReference>
<organism evidence="2">
    <name type="scientific">Tanacetum cinerariifolium</name>
    <name type="common">Dalmatian daisy</name>
    <name type="synonym">Chrysanthemum cinerariifolium</name>
    <dbReference type="NCBI Taxonomy" id="118510"/>
    <lineage>
        <taxon>Eukaryota</taxon>
        <taxon>Viridiplantae</taxon>
        <taxon>Streptophyta</taxon>
        <taxon>Embryophyta</taxon>
        <taxon>Tracheophyta</taxon>
        <taxon>Spermatophyta</taxon>
        <taxon>Magnoliopsida</taxon>
        <taxon>eudicotyledons</taxon>
        <taxon>Gunneridae</taxon>
        <taxon>Pentapetalae</taxon>
        <taxon>asterids</taxon>
        <taxon>campanulids</taxon>
        <taxon>Asterales</taxon>
        <taxon>Asteraceae</taxon>
        <taxon>Asteroideae</taxon>
        <taxon>Anthemideae</taxon>
        <taxon>Anthemidinae</taxon>
        <taxon>Tanacetum</taxon>
    </lineage>
</organism>
<comment type="caution">
    <text evidence="2">The sequence shown here is derived from an EMBL/GenBank/DDBJ whole genome shotgun (WGS) entry which is preliminary data.</text>
</comment>
<proteinExistence type="predicted"/>
<gene>
    <name evidence="2" type="ORF">Tci_910604</name>
</gene>
<dbReference type="AlphaFoldDB" id="A0A699VSW3"/>
<sequence>MFGLKEPEQTPPLLGFVLDPVYPKNDDGDKEEDESFEDEADNEEEDEDEEEEQLASADSILPPVHSITARISIPVQAPTPFWSEA</sequence>
<evidence type="ECO:0000256" key="1">
    <source>
        <dbReference type="SAM" id="MobiDB-lite"/>
    </source>
</evidence>
<feature type="compositionally biased region" description="Acidic residues" evidence="1">
    <location>
        <begin position="28"/>
        <end position="53"/>
    </location>
</feature>
<reference evidence="2" key="1">
    <citation type="journal article" date="2019" name="Sci. Rep.">
        <title>Draft genome of Tanacetum cinerariifolium, the natural source of mosquito coil.</title>
        <authorList>
            <person name="Yamashiro T."/>
            <person name="Shiraishi A."/>
            <person name="Satake H."/>
            <person name="Nakayama K."/>
        </authorList>
    </citation>
    <scope>NUCLEOTIDE SEQUENCE</scope>
</reference>
<evidence type="ECO:0000313" key="2">
    <source>
        <dbReference type="EMBL" id="GFD38635.1"/>
    </source>
</evidence>
<name>A0A699VSW3_TANCI</name>
<feature type="region of interest" description="Disordered" evidence="1">
    <location>
        <begin position="1"/>
        <end position="62"/>
    </location>
</feature>
<accession>A0A699VSW3</accession>